<accession>A0ABD5ZH43</accession>
<keyword evidence="2" id="KW-0378">Hydrolase</keyword>
<dbReference type="GO" id="GO:0016787">
    <property type="term" value="F:hydrolase activity"/>
    <property type="evidence" value="ECO:0007669"/>
    <property type="project" value="UniProtKB-KW"/>
</dbReference>
<dbReference type="InterPro" id="IPR046879">
    <property type="entry name" value="KANL3/Tex30_Abhydrolase"/>
</dbReference>
<sequence length="203" mass="21849">MRVESVTLDVGGKRYRGKVNSVDGTPDGGVLVVPGAGHGPFGDVFDHFASAAAEEGYTVARFETWESPEDVADKTDSEFEAEVEAGIDLLRSRGCDEVAVVAKSFGGRLTLRNPPESADRIVLWAPAVRFGNHDGPSVSAEELAAIETPVRILQGDEDEVVSPENAAALAEHLSKGSWVRLRGEDHSFTTDEARVVEETLRFL</sequence>
<gene>
    <name evidence="2" type="ORF">ACFQJC_12885</name>
</gene>
<dbReference type="Gene3D" id="3.40.50.1820">
    <property type="entry name" value="alpha/beta hydrolase"/>
    <property type="match status" value="1"/>
</dbReference>
<evidence type="ECO:0000313" key="3">
    <source>
        <dbReference type="Proteomes" id="UP001596481"/>
    </source>
</evidence>
<dbReference type="Pfam" id="PF20408">
    <property type="entry name" value="Abhydrolase_11"/>
    <property type="match status" value="1"/>
</dbReference>
<keyword evidence="3" id="KW-1185">Reference proteome</keyword>
<dbReference type="AlphaFoldDB" id="A0ABD5ZH43"/>
<proteinExistence type="predicted"/>
<dbReference type="Proteomes" id="UP001596481">
    <property type="component" value="Unassembled WGS sequence"/>
</dbReference>
<protein>
    <submittedName>
        <fullName evidence="2">Alpha/beta hydrolase</fullName>
    </submittedName>
</protein>
<dbReference type="InterPro" id="IPR029058">
    <property type="entry name" value="AB_hydrolase_fold"/>
</dbReference>
<name>A0ABD5ZH43_9EURY</name>
<organism evidence="2 3">
    <name type="scientific">Haloferax namakaokahaiae</name>
    <dbReference type="NCBI Taxonomy" id="1748331"/>
    <lineage>
        <taxon>Archaea</taxon>
        <taxon>Methanobacteriati</taxon>
        <taxon>Methanobacteriota</taxon>
        <taxon>Stenosarchaea group</taxon>
        <taxon>Halobacteria</taxon>
        <taxon>Halobacteriales</taxon>
        <taxon>Haloferacaceae</taxon>
        <taxon>Haloferax</taxon>
    </lineage>
</organism>
<feature type="domain" description="KANL3/Tex30 alpha/beta hydrolase-like" evidence="1">
    <location>
        <begin position="30"/>
        <end position="192"/>
    </location>
</feature>
<evidence type="ECO:0000313" key="2">
    <source>
        <dbReference type="EMBL" id="MFC7204416.1"/>
    </source>
</evidence>
<reference evidence="2 3" key="1">
    <citation type="journal article" date="2019" name="Int. J. Syst. Evol. Microbiol.">
        <title>The Global Catalogue of Microorganisms (GCM) 10K type strain sequencing project: providing services to taxonomists for standard genome sequencing and annotation.</title>
        <authorList>
            <consortium name="The Broad Institute Genomics Platform"/>
            <consortium name="The Broad Institute Genome Sequencing Center for Infectious Disease"/>
            <person name="Wu L."/>
            <person name="Ma J."/>
        </authorList>
    </citation>
    <scope>NUCLEOTIDE SEQUENCE [LARGE SCALE GENOMIC DNA]</scope>
    <source>
        <strain evidence="2 3">DSM 29988</strain>
    </source>
</reference>
<dbReference type="SUPFAM" id="SSF53474">
    <property type="entry name" value="alpha/beta-Hydrolases"/>
    <property type="match status" value="1"/>
</dbReference>
<dbReference type="EMBL" id="JBHTAA010000005">
    <property type="protein sequence ID" value="MFC7204416.1"/>
    <property type="molecule type" value="Genomic_DNA"/>
</dbReference>
<evidence type="ECO:0000259" key="1">
    <source>
        <dbReference type="Pfam" id="PF20408"/>
    </source>
</evidence>
<comment type="caution">
    <text evidence="2">The sequence shown here is derived from an EMBL/GenBank/DDBJ whole genome shotgun (WGS) entry which is preliminary data.</text>
</comment>
<dbReference type="RefSeq" id="WP_390224097.1">
    <property type="nucleotide sequence ID" value="NZ_JBHTAA010000005.1"/>
</dbReference>